<dbReference type="Proteomes" id="UP000250245">
    <property type="component" value="Unassembled WGS sequence"/>
</dbReference>
<protein>
    <submittedName>
        <fullName evidence="10">Multidrug export ATP-binding/permease protein SAV1866</fullName>
        <ecNumber evidence="10">3.6.3.-</ecNumber>
    </submittedName>
</protein>
<feature type="transmembrane region" description="Helical" evidence="7">
    <location>
        <begin position="288"/>
        <end position="311"/>
    </location>
</feature>
<dbReference type="EMBL" id="UASJ01000001">
    <property type="protein sequence ID" value="SQB64709.1"/>
    <property type="molecule type" value="Genomic_DNA"/>
</dbReference>
<dbReference type="InterPro" id="IPR003593">
    <property type="entry name" value="AAA+_ATPase"/>
</dbReference>
<dbReference type="InterPro" id="IPR017871">
    <property type="entry name" value="ABC_transporter-like_CS"/>
</dbReference>
<dbReference type="OMA" id="ITLKIYQ"/>
<keyword evidence="2 7" id="KW-0812">Transmembrane</keyword>
<feature type="transmembrane region" description="Helical" evidence="7">
    <location>
        <begin position="252"/>
        <end position="276"/>
    </location>
</feature>
<dbReference type="PANTHER" id="PTHR24221">
    <property type="entry name" value="ATP-BINDING CASSETTE SUB-FAMILY B"/>
    <property type="match status" value="1"/>
</dbReference>
<dbReference type="Pfam" id="PF00005">
    <property type="entry name" value="ABC_tran"/>
    <property type="match status" value="1"/>
</dbReference>
<keyword evidence="6 7" id="KW-0472">Membrane</keyword>
<dbReference type="Gene3D" id="3.40.50.300">
    <property type="entry name" value="P-loop containing nucleotide triphosphate hydrolases"/>
    <property type="match status" value="1"/>
</dbReference>
<evidence type="ECO:0000259" key="8">
    <source>
        <dbReference type="PROSITE" id="PS50893"/>
    </source>
</evidence>
<dbReference type="AlphaFoldDB" id="A0A2X3AP26"/>
<dbReference type="InterPro" id="IPR011527">
    <property type="entry name" value="ABC1_TM_dom"/>
</dbReference>
<keyword evidence="4 10" id="KW-0067">ATP-binding</keyword>
<feature type="transmembrane region" description="Helical" evidence="7">
    <location>
        <begin position="30"/>
        <end position="49"/>
    </location>
</feature>
<name>A0A2X3AP26_9ACTO</name>
<dbReference type="GO" id="GO:0005886">
    <property type="term" value="C:plasma membrane"/>
    <property type="evidence" value="ECO:0007669"/>
    <property type="project" value="UniProtKB-SubCell"/>
</dbReference>
<dbReference type="EC" id="3.6.3.-" evidence="10"/>
<evidence type="ECO:0000313" key="11">
    <source>
        <dbReference type="Proteomes" id="UP000250245"/>
    </source>
</evidence>
<accession>A0A2X3AP26</accession>
<feature type="domain" description="ABC transporter" evidence="8">
    <location>
        <begin position="364"/>
        <end position="571"/>
    </location>
</feature>
<feature type="transmembrane region" description="Helical" evidence="7">
    <location>
        <begin position="69"/>
        <end position="86"/>
    </location>
</feature>
<feature type="domain" description="ABC transmembrane type-1" evidence="9">
    <location>
        <begin position="30"/>
        <end position="313"/>
    </location>
</feature>
<reference evidence="10 11" key="1">
    <citation type="submission" date="2018-06" db="EMBL/GenBank/DDBJ databases">
        <authorList>
            <consortium name="Pathogen Informatics"/>
            <person name="Doyle S."/>
        </authorList>
    </citation>
    <scope>NUCLEOTIDE SEQUENCE [LARGE SCALE GENOMIC DNA]</scope>
    <source>
        <strain evidence="10 11">NCTC11820</strain>
    </source>
</reference>
<dbReference type="GO" id="GO:0140359">
    <property type="term" value="F:ABC-type transporter activity"/>
    <property type="evidence" value="ECO:0007669"/>
    <property type="project" value="InterPro"/>
</dbReference>
<evidence type="ECO:0000256" key="5">
    <source>
        <dbReference type="ARBA" id="ARBA00022989"/>
    </source>
</evidence>
<dbReference type="InterPro" id="IPR039421">
    <property type="entry name" value="Type_1_exporter"/>
</dbReference>
<evidence type="ECO:0000313" key="10">
    <source>
        <dbReference type="EMBL" id="SQB64709.1"/>
    </source>
</evidence>
<dbReference type="PROSITE" id="PS50929">
    <property type="entry name" value="ABC_TM1F"/>
    <property type="match status" value="1"/>
</dbReference>
<dbReference type="InterPro" id="IPR036640">
    <property type="entry name" value="ABC1_TM_sf"/>
</dbReference>
<organism evidence="10 11">
    <name type="scientific">Mobiluncus curtisii</name>
    <dbReference type="NCBI Taxonomy" id="2051"/>
    <lineage>
        <taxon>Bacteria</taxon>
        <taxon>Bacillati</taxon>
        <taxon>Actinomycetota</taxon>
        <taxon>Actinomycetes</taxon>
        <taxon>Actinomycetales</taxon>
        <taxon>Actinomycetaceae</taxon>
        <taxon>Mobiluncus</taxon>
    </lineage>
</organism>
<evidence type="ECO:0000256" key="7">
    <source>
        <dbReference type="SAM" id="Phobius"/>
    </source>
</evidence>
<dbReference type="GO" id="GO:0016887">
    <property type="term" value="F:ATP hydrolysis activity"/>
    <property type="evidence" value="ECO:0007669"/>
    <property type="project" value="InterPro"/>
</dbReference>
<dbReference type="SUPFAM" id="SSF90123">
    <property type="entry name" value="ABC transporter transmembrane region"/>
    <property type="match status" value="1"/>
</dbReference>
<evidence type="ECO:0000256" key="4">
    <source>
        <dbReference type="ARBA" id="ARBA00022840"/>
    </source>
</evidence>
<dbReference type="PANTHER" id="PTHR24221:SF654">
    <property type="entry name" value="ATP-BINDING CASSETTE SUB-FAMILY B MEMBER 6"/>
    <property type="match status" value="1"/>
</dbReference>
<dbReference type="PROSITE" id="PS50893">
    <property type="entry name" value="ABC_TRANSPORTER_2"/>
    <property type="match status" value="1"/>
</dbReference>
<dbReference type="Pfam" id="PF00664">
    <property type="entry name" value="ABC_membrane"/>
    <property type="match status" value="1"/>
</dbReference>
<dbReference type="InterPro" id="IPR027417">
    <property type="entry name" value="P-loop_NTPase"/>
</dbReference>
<feature type="transmembrane region" description="Helical" evidence="7">
    <location>
        <begin position="143"/>
        <end position="163"/>
    </location>
</feature>
<evidence type="ECO:0000256" key="1">
    <source>
        <dbReference type="ARBA" id="ARBA00004651"/>
    </source>
</evidence>
<dbReference type="InterPro" id="IPR003439">
    <property type="entry name" value="ABC_transporter-like_ATP-bd"/>
</dbReference>
<dbReference type="PROSITE" id="PS00211">
    <property type="entry name" value="ABC_TRANSPORTER_1"/>
    <property type="match status" value="1"/>
</dbReference>
<dbReference type="RefSeq" id="WP_013189454.1">
    <property type="nucleotide sequence ID" value="NZ_CP068112.1"/>
</dbReference>
<evidence type="ECO:0000259" key="9">
    <source>
        <dbReference type="PROSITE" id="PS50929"/>
    </source>
</evidence>
<feature type="transmembrane region" description="Helical" evidence="7">
    <location>
        <begin position="169"/>
        <end position="187"/>
    </location>
</feature>
<evidence type="ECO:0000256" key="3">
    <source>
        <dbReference type="ARBA" id="ARBA00022741"/>
    </source>
</evidence>
<comment type="subcellular location">
    <subcellularLocation>
        <location evidence="1">Cell membrane</location>
        <topology evidence="1">Multi-pass membrane protein</topology>
    </subcellularLocation>
</comment>
<dbReference type="GeneID" id="55565636"/>
<gene>
    <name evidence="10" type="ORF">NCTC11820_01061</name>
</gene>
<keyword evidence="5 7" id="KW-1133">Transmembrane helix</keyword>
<evidence type="ECO:0000256" key="6">
    <source>
        <dbReference type="ARBA" id="ARBA00023136"/>
    </source>
</evidence>
<sequence length="572" mass="61445">MNAPHVVPKKPGKVQFAALQTADGRRANRGILGLFWLMTLGMITVVVAAGDILDNYLHPEWSSAPALSWALAIAGIALVFGANFSLSRCAARSQIREENHVRRVLLREAFRSGPARMNQDSTGKIVALATESAEKFTRYRQGFLPEVQGSFSAPVLIVVAMGFLVHPFLALALALCLPLAVGTVWLFRKLFRRSSAKSARARAALAANYLEVLQGLTTLQLLGAAGRMGDELETVGEDNRRATMGLLRSNQVIIFVLDTVFSLFVITSVAALSMYLVSLGELSLGKSVTALGLAMLLLEPIDHFGAFFYVAMSGRAAGRAISGFLNSHANQSAAHCGNVSTARPTDAGIPDDELVAEKTEIPAVYLENVKVRYGSREVLQGVNLSVSQGERVAIVGDSGQGKTTLLNVMKGFLTPSEGRVMISGTDTDLAQCSALVSQSTWLFTGTVRENLQMSAPEASDTELWDALRLAHLDDEIKQMPLGLDTPLGENGVGLSSGQKQRLSLARAIGSGRKILLLDEATSQVDLNSERKILDALNALGRNYTLIMVSHRGALTALADRVLQVEHGELVVR</sequence>
<dbReference type="SUPFAM" id="SSF52540">
    <property type="entry name" value="P-loop containing nucleoside triphosphate hydrolases"/>
    <property type="match status" value="1"/>
</dbReference>
<keyword evidence="3" id="KW-0547">Nucleotide-binding</keyword>
<evidence type="ECO:0000256" key="2">
    <source>
        <dbReference type="ARBA" id="ARBA00022692"/>
    </source>
</evidence>
<keyword evidence="10" id="KW-0378">Hydrolase</keyword>
<dbReference type="GO" id="GO:0005524">
    <property type="term" value="F:ATP binding"/>
    <property type="evidence" value="ECO:0007669"/>
    <property type="project" value="UniProtKB-KW"/>
</dbReference>
<dbReference type="SMART" id="SM00382">
    <property type="entry name" value="AAA"/>
    <property type="match status" value="1"/>
</dbReference>
<proteinExistence type="predicted"/>
<dbReference type="Gene3D" id="1.20.1560.10">
    <property type="entry name" value="ABC transporter type 1, transmembrane domain"/>
    <property type="match status" value="1"/>
</dbReference>